<name>A0A1D8ABA7_9SPHN</name>
<reference evidence="16" key="1">
    <citation type="journal article" date="2017" name="J. Biotechnol.">
        <title>Complete genome sequence of Novosphingobium resinovorum SA1, a versatile xenobiotic-degrading bacterium capable of utilizing sulfanilic acid.</title>
        <authorList>
            <person name="Hegedus B."/>
            <person name="Kos P.B."/>
            <person name="Balint B."/>
            <person name="Maroti G."/>
            <person name="Gan H.M."/>
            <person name="Perei K."/>
            <person name="Rakhely G."/>
        </authorList>
    </citation>
    <scope>NUCLEOTIDE SEQUENCE [LARGE SCALE GENOMIC DNA]</scope>
    <source>
        <strain evidence="16">SA1</strain>
    </source>
</reference>
<comment type="subcellular location">
    <subcellularLocation>
        <location evidence="1 10">Cell outer membrane</location>
        <topology evidence="1 10">Multi-pass membrane protein</topology>
    </subcellularLocation>
</comment>
<evidence type="ECO:0000256" key="6">
    <source>
        <dbReference type="ARBA" id="ARBA00023077"/>
    </source>
</evidence>
<dbReference type="Gene3D" id="2.170.130.10">
    <property type="entry name" value="TonB-dependent receptor, plug domain"/>
    <property type="match status" value="1"/>
</dbReference>
<dbReference type="Pfam" id="PF07715">
    <property type="entry name" value="Plug"/>
    <property type="match status" value="1"/>
</dbReference>
<dbReference type="PANTHER" id="PTHR32552">
    <property type="entry name" value="FERRICHROME IRON RECEPTOR-RELATED"/>
    <property type="match status" value="1"/>
</dbReference>
<dbReference type="RefSeq" id="WP_036530935.1">
    <property type="nucleotide sequence ID" value="NZ_CP017076.1"/>
</dbReference>
<evidence type="ECO:0000256" key="12">
    <source>
        <dbReference type="SAM" id="SignalP"/>
    </source>
</evidence>
<dbReference type="PROSITE" id="PS52016">
    <property type="entry name" value="TONB_DEPENDENT_REC_3"/>
    <property type="match status" value="1"/>
</dbReference>
<dbReference type="GO" id="GO:0015344">
    <property type="term" value="F:siderophore uptake transmembrane transporter activity"/>
    <property type="evidence" value="ECO:0007669"/>
    <property type="project" value="TreeGrafter"/>
</dbReference>
<evidence type="ECO:0000256" key="10">
    <source>
        <dbReference type="PROSITE-ProRule" id="PRU01360"/>
    </source>
</evidence>
<accession>A0A1D8ABA7</accession>
<evidence type="ECO:0000256" key="9">
    <source>
        <dbReference type="ARBA" id="ARBA00023237"/>
    </source>
</evidence>
<evidence type="ECO:0000256" key="4">
    <source>
        <dbReference type="ARBA" id="ARBA00022452"/>
    </source>
</evidence>
<evidence type="ECO:0000313" key="15">
    <source>
        <dbReference type="EMBL" id="AOR79391.1"/>
    </source>
</evidence>
<feature type="domain" description="TonB-dependent receptor plug" evidence="14">
    <location>
        <begin position="68"/>
        <end position="164"/>
    </location>
</feature>
<comment type="similarity">
    <text evidence="2 10 11">Belongs to the TonB-dependent receptor family.</text>
</comment>
<dbReference type="Proteomes" id="UP000094626">
    <property type="component" value="Plasmid pSA1"/>
</dbReference>
<dbReference type="NCBIfam" id="TIGR01783">
    <property type="entry name" value="TonB-siderophor"/>
    <property type="match status" value="1"/>
</dbReference>
<dbReference type="InterPro" id="IPR010105">
    <property type="entry name" value="TonB_sidphr_rcpt"/>
</dbReference>
<protein>
    <recommendedName>
        <fullName evidence="17">TonB-dependent receptor</fullName>
    </recommendedName>
</protein>
<dbReference type="CDD" id="cd01347">
    <property type="entry name" value="ligand_gated_channel"/>
    <property type="match status" value="1"/>
</dbReference>
<organism evidence="15 16">
    <name type="scientific">Novosphingobium resinovorum</name>
    <dbReference type="NCBI Taxonomy" id="158500"/>
    <lineage>
        <taxon>Bacteria</taxon>
        <taxon>Pseudomonadati</taxon>
        <taxon>Pseudomonadota</taxon>
        <taxon>Alphaproteobacteria</taxon>
        <taxon>Sphingomonadales</taxon>
        <taxon>Sphingomonadaceae</taxon>
        <taxon>Novosphingobium</taxon>
    </lineage>
</organism>
<sequence>MRISIIRGSSAAALAATFAIASPAFAQHAPRDAESEESRNDIIVTGQQAQKQVVSDGNIGVLGNKDALSTPFNITSYTAQLILDQQSETIGDVLENDPSVRTTYGSGNQSELFVIRGFALNGDDVSIDGLYGVTPRQLVSPELYESVQVLNGASAFLFGAAPGGSGIGGGINLVPKRAQKTLIRGTASYSADGILGGNVDIGTRFGPDREFGIRVNGVYRSGDTAVDNEHREVKVAGASFDFRKGPGRFFLDFGYEEQAANYSRPTVRLANNIAVPRTPDANDNYGQPWTFTKLRDIYALARVEIDIAKDWMVYLAAGMRDGSEKGDYSTLTITNAATGAGTGSRLYVPREDNNESGQFGLRGKFAVSGITNEINFGGSATYTENRNAFAFGAFPAAVRTACGASATSFCTNLYNAPIVDRPPNSVTPGLVSGSFTDLPRVSTGAFTSLFASDTIGFLGDRILVTVGARRQNMIVNAYNRTTLARTSRYDESRTTPVVGVIVKPAGTVSLYANRIEGLAQGPTAPLTNVTNPGEVFAPYKSVQYELGGKMAIHGLTGTVALYQTKQPSTFTTTPASGLGTFVVDGEQRNRGVEVTLNGEPADWLRFIGGFSVNDAKITKSLNGVNNGKKAIGVPDYQVNFGTEVVPSFIEALTLTGRVVLTGKQMINIPSAAAAAQELPDWVRFDLGARYVAVIGEHPVTFRMSAENIANRRYWSSAFGGYLLQGSPRTVKASMTFEY</sequence>
<keyword evidence="4 10" id="KW-1134">Transmembrane beta strand</keyword>
<dbReference type="GO" id="GO:0038023">
    <property type="term" value="F:signaling receptor activity"/>
    <property type="evidence" value="ECO:0007669"/>
    <property type="project" value="InterPro"/>
</dbReference>
<keyword evidence="12" id="KW-0732">Signal</keyword>
<evidence type="ECO:0000256" key="11">
    <source>
        <dbReference type="RuleBase" id="RU003357"/>
    </source>
</evidence>
<dbReference type="Pfam" id="PF00593">
    <property type="entry name" value="TonB_dep_Rec_b-barrel"/>
    <property type="match status" value="1"/>
</dbReference>
<keyword evidence="6 11" id="KW-0798">TonB box</keyword>
<evidence type="ECO:0000256" key="3">
    <source>
        <dbReference type="ARBA" id="ARBA00022448"/>
    </source>
</evidence>
<keyword evidence="8" id="KW-0675">Receptor</keyword>
<keyword evidence="16" id="KW-1185">Reference proteome</keyword>
<evidence type="ECO:0000256" key="8">
    <source>
        <dbReference type="ARBA" id="ARBA00023170"/>
    </source>
</evidence>
<evidence type="ECO:0000259" key="14">
    <source>
        <dbReference type="Pfam" id="PF07715"/>
    </source>
</evidence>
<proteinExistence type="inferred from homology"/>
<evidence type="ECO:0000256" key="7">
    <source>
        <dbReference type="ARBA" id="ARBA00023136"/>
    </source>
</evidence>
<dbReference type="InterPro" id="IPR039426">
    <property type="entry name" value="TonB-dep_rcpt-like"/>
</dbReference>
<dbReference type="AlphaFoldDB" id="A0A1D8ABA7"/>
<dbReference type="InterPro" id="IPR037066">
    <property type="entry name" value="Plug_dom_sf"/>
</dbReference>
<evidence type="ECO:0000256" key="2">
    <source>
        <dbReference type="ARBA" id="ARBA00009810"/>
    </source>
</evidence>
<dbReference type="SUPFAM" id="SSF56935">
    <property type="entry name" value="Porins"/>
    <property type="match status" value="1"/>
</dbReference>
<feature type="domain" description="TonB-dependent receptor-like beta-barrel" evidence="13">
    <location>
        <begin position="253"/>
        <end position="707"/>
    </location>
</feature>
<evidence type="ECO:0008006" key="17">
    <source>
        <dbReference type="Google" id="ProtNLM"/>
    </source>
</evidence>
<feature type="signal peptide" evidence="12">
    <location>
        <begin position="1"/>
        <end position="26"/>
    </location>
</feature>
<evidence type="ECO:0000256" key="1">
    <source>
        <dbReference type="ARBA" id="ARBA00004571"/>
    </source>
</evidence>
<dbReference type="EMBL" id="CP017076">
    <property type="protein sequence ID" value="AOR79391.1"/>
    <property type="molecule type" value="Genomic_DNA"/>
</dbReference>
<evidence type="ECO:0000259" key="13">
    <source>
        <dbReference type="Pfam" id="PF00593"/>
    </source>
</evidence>
<evidence type="ECO:0000313" key="16">
    <source>
        <dbReference type="Proteomes" id="UP000094626"/>
    </source>
</evidence>
<dbReference type="GO" id="GO:0015891">
    <property type="term" value="P:siderophore transport"/>
    <property type="evidence" value="ECO:0007669"/>
    <property type="project" value="InterPro"/>
</dbReference>
<feature type="chain" id="PRO_5009104840" description="TonB-dependent receptor" evidence="12">
    <location>
        <begin position="27"/>
        <end position="738"/>
    </location>
</feature>
<dbReference type="PANTHER" id="PTHR32552:SF82">
    <property type="entry name" value="FCUA PROTEIN"/>
    <property type="match status" value="1"/>
</dbReference>
<keyword evidence="7 10" id="KW-0472">Membrane</keyword>
<geneLocation type="plasmid" evidence="15 16">
    <name>pSA1</name>
</geneLocation>
<dbReference type="GO" id="GO:0009279">
    <property type="term" value="C:cell outer membrane"/>
    <property type="evidence" value="ECO:0007669"/>
    <property type="project" value="UniProtKB-SubCell"/>
</dbReference>
<dbReference type="Gene3D" id="2.40.170.20">
    <property type="entry name" value="TonB-dependent receptor, beta-barrel domain"/>
    <property type="match status" value="1"/>
</dbReference>
<keyword evidence="9 10" id="KW-0998">Cell outer membrane</keyword>
<evidence type="ECO:0000256" key="5">
    <source>
        <dbReference type="ARBA" id="ARBA00022692"/>
    </source>
</evidence>
<keyword evidence="15" id="KW-0614">Plasmid</keyword>
<dbReference type="InterPro" id="IPR012910">
    <property type="entry name" value="Plug_dom"/>
</dbReference>
<keyword evidence="3 10" id="KW-0813">Transport</keyword>
<dbReference type="InterPro" id="IPR036942">
    <property type="entry name" value="Beta-barrel_TonB_sf"/>
</dbReference>
<dbReference type="KEGG" id="nre:BES08_21360"/>
<keyword evidence="5 10" id="KW-0812">Transmembrane</keyword>
<dbReference type="OrthoDB" id="9760333at2"/>
<dbReference type="InterPro" id="IPR000531">
    <property type="entry name" value="Beta-barrel_TonB"/>
</dbReference>
<gene>
    <name evidence="15" type="ORF">BES08_21360</name>
</gene>